<feature type="signal peptide" evidence="6">
    <location>
        <begin position="1"/>
        <end position="26"/>
    </location>
</feature>
<evidence type="ECO:0000256" key="1">
    <source>
        <dbReference type="ARBA" id="ARBA00004141"/>
    </source>
</evidence>
<feature type="transmembrane region" description="Helical" evidence="5">
    <location>
        <begin position="126"/>
        <end position="154"/>
    </location>
</feature>
<evidence type="ECO:0000256" key="6">
    <source>
        <dbReference type="SAM" id="SignalP"/>
    </source>
</evidence>
<keyword evidence="6" id="KW-0732">Signal</keyword>
<feature type="chain" id="PRO_5008058657" evidence="6">
    <location>
        <begin position="27"/>
        <end position="464"/>
    </location>
</feature>
<dbReference type="PANTHER" id="PTHR23507">
    <property type="entry name" value="ZGC:174356"/>
    <property type="match status" value="1"/>
</dbReference>
<evidence type="ECO:0000256" key="3">
    <source>
        <dbReference type="ARBA" id="ARBA00022989"/>
    </source>
</evidence>
<sequence length="464" mass="50131">MTRTKYTVPLIYITSFLFLFGETVQPAPRIAIYEAIVCQQYYSSPSTGAGPHDCKAAPVQEELALLGGIERLSIIIPSVLAIPFAALADRYGHSLILAIAIFGVFLEDGWPFLVTWFPNVFPIRLIWLHFVFSCVGGGFTTIITLLHVIIVDVVSAEDRTRMFFRSRAAGVAASIVGYATSGLMMRVNDYLPWAVGLGSLVLGTVAAAMIPNQTVEAGRKPVGSSGRDAGWKAKIRRTAKALKDVATLLLGNKQVVAMLGLVFLCQLGFDAGPLMLAIYVSKRFGWSFSDASFLNSLEMSVELLMLVFFLPLLTATLPVRFQNLSPAMKDKNVAGWSLLALAVGQLCLGFAPVAAVAILGVVIIAMGAGQDSLLRSLATEMVPTRDISMIYSAITMLRAIGGSVSGPIYAWLYAVGLRQRQEVWIGLPYIVAGLLFLVALGLLMGLEVPEREGYEAIEEDEARA</sequence>
<evidence type="ECO:0000256" key="2">
    <source>
        <dbReference type="ARBA" id="ARBA00022692"/>
    </source>
</evidence>
<keyword evidence="8" id="KW-1185">Reference proteome</keyword>
<organism evidence="7 8">
    <name type="scientific">Paraphaeosphaeria sporulosa</name>
    <dbReference type="NCBI Taxonomy" id="1460663"/>
    <lineage>
        <taxon>Eukaryota</taxon>
        <taxon>Fungi</taxon>
        <taxon>Dikarya</taxon>
        <taxon>Ascomycota</taxon>
        <taxon>Pezizomycotina</taxon>
        <taxon>Dothideomycetes</taxon>
        <taxon>Pleosporomycetidae</taxon>
        <taxon>Pleosporales</taxon>
        <taxon>Massarineae</taxon>
        <taxon>Didymosphaeriaceae</taxon>
        <taxon>Paraphaeosphaeria</taxon>
    </lineage>
</organism>
<gene>
    <name evidence="7" type="ORF">CC84DRAFT_1211413</name>
</gene>
<dbReference type="OrthoDB" id="194139at2759"/>
<dbReference type="GO" id="GO:0022857">
    <property type="term" value="F:transmembrane transporter activity"/>
    <property type="evidence" value="ECO:0007669"/>
    <property type="project" value="TreeGrafter"/>
</dbReference>
<dbReference type="RefSeq" id="XP_018042140.1">
    <property type="nucleotide sequence ID" value="XM_018182377.1"/>
</dbReference>
<feature type="transmembrane region" description="Helical" evidence="5">
    <location>
        <begin position="190"/>
        <end position="210"/>
    </location>
</feature>
<feature type="transmembrane region" description="Helical" evidence="5">
    <location>
        <begin position="424"/>
        <end position="446"/>
    </location>
</feature>
<feature type="transmembrane region" description="Helical" evidence="5">
    <location>
        <begin position="255"/>
        <end position="279"/>
    </location>
</feature>
<dbReference type="GO" id="GO:0016020">
    <property type="term" value="C:membrane"/>
    <property type="evidence" value="ECO:0007669"/>
    <property type="project" value="UniProtKB-SubCell"/>
</dbReference>
<evidence type="ECO:0000313" key="8">
    <source>
        <dbReference type="Proteomes" id="UP000077069"/>
    </source>
</evidence>
<evidence type="ECO:0000256" key="5">
    <source>
        <dbReference type="SAM" id="Phobius"/>
    </source>
</evidence>
<reference evidence="7 8" key="1">
    <citation type="submission" date="2016-05" db="EMBL/GenBank/DDBJ databases">
        <title>Comparative analysis of secretome profiles of manganese(II)-oxidizing ascomycete fungi.</title>
        <authorList>
            <consortium name="DOE Joint Genome Institute"/>
            <person name="Zeiner C.A."/>
            <person name="Purvine S.O."/>
            <person name="Zink E.M."/>
            <person name="Wu S."/>
            <person name="Pasa-Tolic L."/>
            <person name="Chaput D.L."/>
            <person name="Haridas S."/>
            <person name="Grigoriev I.V."/>
            <person name="Santelli C.M."/>
            <person name="Hansel C.M."/>
        </authorList>
    </citation>
    <scope>NUCLEOTIDE SEQUENCE [LARGE SCALE GENOMIC DNA]</scope>
    <source>
        <strain evidence="7 8">AP3s5-JAC2a</strain>
    </source>
</reference>
<evidence type="ECO:0000313" key="7">
    <source>
        <dbReference type="EMBL" id="OAG11775.1"/>
    </source>
</evidence>
<feature type="transmembrane region" description="Helical" evidence="5">
    <location>
        <begin position="389"/>
        <end position="412"/>
    </location>
</feature>
<evidence type="ECO:0000256" key="4">
    <source>
        <dbReference type="ARBA" id="ARBA00023136"/>
    </source>
</evidence>
<dbReference type="EMBL" id="KV441548">
    <property type="protein sequence ID" value="OAG11775.1"/>
    <property type="molecule type" value="Genomic_DNA"/>
</dbReference>
<dbReference type="GeneID" id="28765863"/>
<dbReference type="AlphaFoldDB" id="A0A177CW49"/>
<feature type="transmembrane region" description="Helical" evidence="5">
    <location>
        <begin position="299"/>
        <end position="317"/>
    </location>
</feature>
<protein>
    <submittedName>
        <fullName evidence="7">MFS general substrate transporter</fullName>
    </submittedName>
</protein>
<feature type="transmembrane region" description="Helical" evidence="5">
    <location>
        <begin position="338"/>
        <end position="369"/>
    </location>
</feature>
<dbReference type="Gene3D" id="1.20.1250.20">
    <property type="entry name" value="MFS general substrate transporter like domains"/>
    <property type="match status" value="1"/>
</dbReference>
<comment type="subcellular location">
    <subcellularLocation>
        <location evidence="1">Membrane</location>
        <topology evidence="1">Multi-pass membrane protein</topology>
    </subcellularLocation>
</comment>
<keyword evidence="3 5" id="KW-1133">Transmembrane helix</keyword>
<dbReference type="InParanoid" id="A0A177CW49"/>
<dbReference type="InterPro" id="IPR036259">
    <property type="entry name" value="MFS_trans_sf"/>
</dbReference>
<accession>A0A177CW49</accession>
<keyword evidence="4 5" id="KW-0472">Membrane</keyword>
<name>A0A177CW49_9PLEO</name>
<dbReference type="PANTHER" id="PTHR23507:SF1">
    <property type="entry name" value="FI18259P1-RELATED"/>
    <property type="match status" value="1"/>
</dbReference>
<proteinExistence type="predicted"/>
<keyword evidence="2 5" id="KW-0812">Transmembrane</keyword>
<feature type="transmembrane region" description="Helical" evidence="5">
    <location>
        <begin position="166"/>
        <end position="184"/>
    </location>
</feature>
<feature type="transmembrane region" description="Helical" evidence="5">
    <location>
        <begin position="95"/>
        <end position="114"/>
    </location>
</feature>
<dbReference type="Proteomes" id="UP000077069">
    <property type="component" value="Unassembled WGS sequence"/>
</dbReference>
<dbReference type="STRING" id="1460663.A0A177CW49"/>
<dbReference type="SUPFAM" id="SSF103473">
    <property type="entry name" value="MFS general substrate transporter"/>
    <property type="match status" value="1"/>
</dbReference>